<dbReference type="Proteomes" id="UP000013966">
    <property type="component" value="Chromosome 3"/>
</dbReference>
<dbReference type="OrthoDB" id="9134105at2"/>
<proteinExistence type="predicted"/>
<evidence type="ECO:0000256" key="1">
    <source>
        <dbReference type="SAM" id="MobiDB-lite"/>
    </source>
</evidence>
<name>R4WXZ8_9BURK</name>
<accession>R4WXZ8</accession>
<reference evidence="2 3" key="1">
    <citation type="journal article" date="2013" name="Genome Announc.">
        <title>Complete Genome Sequence of Burkholderia sp. Strain RPE64, Bacterial Symbiont of the Bean Bug Riptortus pedestris.</title>
        <authorList>
            <person name="Shibata T.F."/>
            <person name="Maeda T."/>
            <person name="Nikoh N."/>
            <person name="Yamaguchi K."/>
            <person name="Oshima K."/>
            <person name="Hattori M."/>
            <person name="Nishiyama T."/>
            <person name="Hasebe M."/>
            <person name="Fukatsu T."/>
            <person name="Kikuchi Y."/>
            <person name="Shigenobu S."/>
        </authorList>
    </citation>
    <scope>NUCLEOTIDE SEQUENCE [LARGE SCALE GENOMIC DNA]</scope>
</reference>
<protein>
    <submittedName>
        <fullName evidence="2">Uncharacterized protein</fullName>
    </submittedName>
</protein>
<reference evidence="2 3" key="2">
    <citation type="journal article" date="2018" name="Int. J. Syst. Evol. Microbiol.">
        <title>Burkholderia insecticola sp. nov., a gut symbiotic bacterium of the bean bug Riptortus pedestris.</title>
        <authorList>
            <person name="Takeshita K."/>
            <person name="Tamaki H."/>
            <person name="Ohbayashi T."/>
            <person name="Meng X.-Y."/>
            <person name="Sone T."/>
            <person name="Mitani Y."/>
            <person name="Peeters C."/>
            <person name="Kikuchi Y."/>
            <person name="Vandamme P."/>
        </authorList>
    </citation>
    <scope>NUCLEOTIDE SEQUENCE [LARGE SCALE GENOMIC DNA]</scope>
    <source>
        <strain evidence="2">RPE64</strain>
    </source>
</reference>
<gene>
    <name evidence="2" type="ORF">BRPE64_CCDS01170</name>
</gene>
<dbReference type="EMBL" id="AP013060">
    <property type="protein sequence ID" value="BAN26200.1"/>
    <property type="molecule type" value="Genomic_DNA"/>
</dbReference>
<dbReference type="RefSeq" id="WP_016346911.1">
    <property type="nucleotide sequence ID" value="NC_021288.1"/>
</dbReference>
<dbReference type="AlphaFoldDB" id="R4WXZ8"/>
<dbReference type="Gene3D" id="3.90.820.10">
    <property type="entry name" value="Structural Genomics, Unknown Function 30-nov-00 1gh9 Mol_id"/>
    <property type="match status" value="1"/>
</dbReference>
<evidence type="ECO:0000313" key="3">
    <source>
        <dbReference type="Proteomes" id="UP000013966"/>
    </source>
</evidence>
<sequence length="69" mass="7708">MLIRCAACNKLIYSDDALEDRTCPACGSADTEYIAMSIVFEQASANDAQTVKTPERRDRPEIAEIKQRL</sequence>
<dbReference type="HOGENOM" id="CLU_2804141_0_0_4"/>
<dbReference type="PATRIC" id="fig|758793.3.peg.4443"/>
<dbReference type="KEGG" id="buo:BRPE64_CCDS01170"/>
<organism evidence="2 3">
    <name type="scientific">Caballeronia insecticola</name>
    <dbReference type="NCBI Taxonomy" id="758793"/>
    <lineage>
        <taxon>Bacteria</taxon>
        <taxon>Pseudomonadati</taxon>
        <taxon>Pseudomonadota</taxon>
        <taxon>Betaproteobacteria</taxon>
        <taxon>Burkholderiales</taxon>
        <taxon>Burkholderiaceae</taxon>
        <taxon>Caballeronia</taxon>
    </lineage>
</organism>
<evidence type="ECO:0000313" key="2">
    <source>
        <dbReference type="EMBL" id="BAN26200.1"/>
    </source>
</evidence>
<keyword evidence="3" id="KW-1185">Reference proteome</keyword>
<feature type="compositionally biased region" description="Basic and acidic residues" evidence="1">
    <location>
        <begin position="53"/>
        <end position="69"/>
    </location>
</feature>
<feature type="region of interest" description="Disordered" evidence="1">
    <location>
        <begin position="47"/>
        <end position="69"/>
    </location>
</feature>